<evidence type="ECO:0000313" key="2">
    <source>
        <dbReference type="Proteomes" id="UP000002640"/>
    </source>
</evidence>
<organism evidence="1 2">
    <name type="scientific">Phytophthora sojae (strain P6497)</name>
    <name type="common">Soybean stem and root rot agent</name>
    <name type="synonym">Phytophthora megasperma f. sp. glycines</name>
    <dbReference type="NCBI Taxonomy" id="1094619"/>
    <lineage>
        <taxon>Eukaryota</taxon>
        <taxon>Sar</taxon>
        <taxon>Stramenopiles</taxon>
        <taxon>Oomycota</taxon>
        <taxon>Peronosporomycetes</taxon>
        <taxon>Peronosporales</taxon>
        <taxon>Peronosporaceae</taxon>
        <taxon>Phytophthora</taxon>
    </lineage>
</organism>
<dbReference type="AlphaFoldDB" id="G4ZWS7"/>
<name>G4ZWS7_PHYSP</name>
<keyword evidence="2" id="KW-1185">Reference proteome</keyword>
<accession>G4ZWS7</accession>
<dbReference type="Proteomes" id="UP000002640">
    <property type="component" value="Unassembled WGS sequence"/>
</dbReference>
<protein>
    <submittedName>
        <fullName evidence="1">Uncharacterized protein</fullName>
    </submittedName>
</protein>
<dbReference type="InParanoid" id="G4ZWS7"/>
<proteinExistence type="predicted"/>
<evidence type="ECO:0000313" key="1">
    <source>
        <dbReference type="EMBL" id="EGZ12451.1"/>
    </source>
</evidence>
<gene>
    <name evidence="1" type="ORF">PHYSODRAFT_336878</name>
</gene>
<dbReference type="GeneID" id="20647276"/>
<dbReference type="RefSeq" id="XP_009532784.1">
    <property type="nucleotide sequence ID" value="XM_009534489.1"/>
</dbReference>
<reference evidence="1 2" key="1">
    <citation type="journal article" date="2006" name="Science">
        <title>Phytophthora genome sequences uncover evolutionary origins and mechanisms of pathogenesis.</title>
        <authorList>
            <person name="Tyler B.M."/>
            <person name="Tripathy S."/>
            <person name="Zhang X."/>
            <person name="Dehal P."/>
            <person name="Jiang R.H."/>
            <person name="Aerts A."/>
            <person name="Arredondo F.D."/>
            <person name="Baxter L."/>
            <person name="Bensasson D."/>
            <person name="Beynon J.L."/>
            <person name="Chapman J."/>
            <person name="Damasceno C.M."/>
            <person name="Dorrance A.E."/>
            <person name="Dou D."/>
            <person name="Dickerman A.W."/>
            <person name="Dubchak I.L."/>
            <person name="Garbelotto M."/>
            <person name="Gijzen M."/>
            <person name="Gordon S.G."/>
            <person name="Govers F."/>
            <person name="Grunwald N.J."/>
            <person name="Huang W."/>
            <person name="Ivors K.L."/>
            <person name="Jones R.W."/>
            <person name="Kamoun S."/>
            <person name="Krampis K."/>
            <person name="Lamour K.H."/>
            <person name="Lee M.K."/>
            <person name="McDonald W.H."/>
            <person name="Medina M."/>
            <person name="Meijer H.J."/>
            <person name="Nordberg E.K."/>
            <person name="Maclean D.J."/>
            <person name="Ospina-Giraldo M.D."/>
            <person name="Morris P.F."/>
            <person name="Phuntumart V."/>
            <person name="Putnam N.H."/>
            <person name="Rash S."/>
            <person name="Rose J.K."/>
            <person name="Sakihama Y."/>
            <person name="Salamov A.A."/>
            <person name="Savidor A."/>
            <person name="Scheuring C.F."/>
            <person name="Smith B.M."/>
            <person name="Sobral B.W."/>
            <person name="Terry A."/>
            <person name="Torto-Alalibo T.A."/>
            <person name="Win J."/>
            <person name="Xu Z."/>
            <person name="Zhang H."/>
            <person name="Grigoriev I.V."/>
            <person name="Rokhsar D.S."/>
            <person name="Boore J.L."/>
        </authorList>
    </citation>
    <scope>NUCLEOTIDE SEQUENCE [LARGE SCALE GENOMIC DNA]</scope>
    <source>
        <strain evidence="1 2">P6497</strain>
    </source>
</reference>
<dbReference type="EMBL" id="JH159157">
    <property type="protein sequence ID" value="EGZ12451.1"/>
    <property type="molecule type" value="Genomic_DNA"/>
</dbReference>
<dbReference type="KEGG" id="psoj:PHYSODRAFT_336878"/>
<sequence length="104" mass="11183">MNSGMVQFVTSNSGAEKTFQLFVMRQDKKTCIGGGKVGEPGEAQQTEERIRGAEVALAHALEPTEAKVPKDVEAAEVALKKVHGVAGYIDYIKLSPVRNSPRAL</sequence>